<dbReference type="eggNOG" id="ENOG502TH64">
    <property type="taxonomic scope" value="Eukaryota"/>
</dbReference>
<evidence type="ECO:0000256" key="1">
    <source>
        <dbReference type="ARBA" id="ARBA00004370"/>
    </source>
</evidence>
<protein>
    <submittedName>
        <fullName evidence="8">G_PROTEIN_RECEP_F1_2 domain-containing protein</fullName>
    </submittedName>
</protein>
<evidence type="ECO:0000256" key="4">
    <source>
        <dbReference type="ARBA" id="ARBA00023136"/>
    </source>
</evidence>
<feature type="transmembrane region" description="Helical" evidence="5">
    <location>
        <begin position="59"/>
        <end position="84"/>
    </location>
</feature>
<feature type="transmembrane region" description="Helical" evidence="5">
    <location>
        <begin position="22"/>
        <end position="47"/>
    </location>
</feature>
<dbReference type="InterPro" id="IPR047130">
    <property type="entry name" value="7TM_GPCR_Srsx_nematod"/>
</dbReference>
<dbReference type="SUPFAM" id="SSF81321">
    <property type="entry name" value="Family A G protein-coupled receptor-like"/>
    <property type="match status" value="1"/>
</dbReference>
<name>A0A1I7SZQ7_9PELO</name>
<feature type="domain" description="G-protein coupled receptors family 1 profile" evidence="6">
    <location>
        <begin position="1"/>
        <end position="165"/>
    </location>
</feature>
<feature type="transmembrane region" description="Helical" evidence="5">
    <location>
        <begin position="145"/>
        <end position="165"/>
    </location>
</feature>
<dbReference type="InterPro" id="IPR019424">
    <property type="entry name" value="7TM_GPCR_Srsx"/>
</dbReference>
<dbReference type="GO" id="GO:0004930">
    <property type="term" value="F:G protein-coupled receptor activity"/>
    <property type="evidence" value="ECO:0007669"/>
    <property type="project" value="InterPro"/>
</dbReference>
<proteinExistence type="predicted"/>
<dbReference type="InterPro" id="IPR017452">
    <property type="entry name" value="GPCR_Rhodpsn_7TM"/>
</dbReference>
<evidence type="ECO:0000256" key="2">
    <source>
        <dbReference type="ARBA" id="ARBA00022692"/>
    </source>
</evidence>
<keyword evidence="3 5" id="KW-1133">Transmembrane helix</keyword>
<keyword evidence="7" id="KW-1185">Reference proteome</keyword>
<organism evidence="7 8">
    <name type="scientific">Caenorhabditis tropicalis</name>
    <dbReference type="NCBI Taxonomy" id="1561998"/>
    <lineage>
        <taxon>Eukaryota</taxon>
        <taxon>Metazoa</taxon>
        <taxon>Ecdysozoa</taxon>
        <taxon>Nematoda</taxon>
        <taxon>Chromadorea</taxon>
        <taxon>Rhabditida</taxon>
        <taxon>Rhabditina</taxon>
        <taxon>Rhabditomorpha</taxon>
        <taxon>Rhabditoidea</taxon>
        <taxon>Rhabditidae</taxon>
        <taxon>Peloderinae</taxon>
        <taxon>Caenorhabditis</taxon>
    </lineage>
</organism>
<evidence type="ECO:0000256" key="3">
    <source>
        <dbReference type="ARBA" id="ARBA00022989"/>
    </source>
</evidence>
<accession>A0A1I7SZQ7</accession>
<dbReference type="SMART" id="SM01381">
    <property type="entry name" value="7TM_GPCR_Srsx"/>
    <property type="match status" value="1"/>
</dbReference>
<feature type="transmembrane region" description="Helical" evidence="5">
    <location>
        <begin position="177"/>
        <end position="197"/>
    </location>
</feature>
<dbReference type="PROSITE" id="PS50262">
    <property type="entry name" value="G_PROTEIN_RECEP_F1_2"/>
    <property type="match status" value="1"/>
</dbReference>
<evidence type="ECO:0000313" key="7">
    <source>
        <dbReference type="Proteomes" id="UP000095282"/>
    </source>
</evidence>
<dbReference type="PANTHER" id="PTHR23360:SF17">
    <property type="entry name" value="G-PROTEIN COUPLED RECEPTORS FAMILY 1 PROFILE DOMAIN-CONTAINING PROTEIN"/>
    <property type="match status" value="1"/>
</dbReference>
<sequence>MLFCEFIAAENTFTRRECFNRIGFYVFFQAAQCLIMLVIVLDILIFVKFPIWYLSISSINYVILTSTPVVLFSFATAVSGYLSTNDDFISSCAPPFVFNTTASIIYKYLFVFLSFVVFITYIMLIKSFHQRSNSNQSSLRTVKRLQLTVVIYVFTWLFSQVLSLIVMDFSLNSVGNMFVHINLFICLSYSNTFYVTIWRSKEYRDQFYSVWCPKLIQKIDVTSASPVLHVAKNNFT</sequence>
<evidence type="ECO:0000259" key="6">
    <source>
        <dbReference type="PROSITE" id="PS50262"/>
    </source>
</evidence>
<dbReference type="Proteomes" id="UP000095282">
    <property type="component" value="Unplaced"/>
</dbReference>
<comment type="subcellular location">
    <subcellularLocation>
        <location evidence="1">Membrane</location>
    </subcellularLocation>
</comment>
<evidence type="ECO:0000313" key="8">
    <source>
        <dbReference type="WBParaSite" id="Csp11.Scaffold410.g1058.t1"/>
    </source>
</evidence>
<dbReference type="InterPro" id="IPR000276">
    <property type="entry name" value="GPCR_Rhodpsn"/>
</dbReference>
<evidence type="ECO:0000256" key="5">
    <source>
        <dbReference type="SAM" id="Phobius"/>
    </source>
</evidence>
<dbReference type="WBParaSite" id="Csp11.Scaffold410.g1058.t1">
    <property type="protein sequence ID" value="Csp11.Scaffold410.g1058.t1"/>
    <property type="gene ID" value="Csp11.Scaffold410.g1058"/>
</dbReference>
<feature type="transmembrane region" description="Helical" evidence="5">
    <location>
        <begin position="104"/>
        <end position="124"/>
    </location>
</feature>
<keyword evidence="2 5" id="KW-0812">Transmembrane</keyword>
<dbReference type="Gene3D" id="1.20.1070.10">
    <property type="entry name" value="Rhodopsin 7-helix transmembrane proteins"/>
    <property type="match status" value="1"/>
</dbReference>
<dbReference type="GO" id="GO:0016020">
    <property type="term" value="C:membrane"/>
    <property type="evidence" value="ECO:0007669"/>
    <property type="project" value="UniProtKB-SubCell"/>
</dbReference>
<dbReference type="PANTHER" id="PTHR23360">
    <property type="entry name" value="G-PROTEIN COUPLED RECEPTORS FAMILY 1 PROFILE DOMAIN-CONTAINING PROTEIN-RELATED"/>
    <property type="match status" value="1"/>
</dbReference>
<keyword evidence="4 5" id="KW-0472">Membrane</keyword>
<reference evidence="8" key="1">
    <citation type="submission" date="2016-11" db="UniProtKB">
        <authorList>
            <consortium name="WormBaseParasite"/>
        </authorList>
    </citation>
    <scope>IDENTIFICATION</scope>
</reference>
<dbReference type="Pfam" id="PF10320">
    <property type="entry name" value="7TM_GPCR_Srsx"/>
    <property type="match status" value="1"/>
</dbReference>
<dbReference type="STRING" id="1561998.A0A1I7SZQ7"/>
<dbReference type="AlphaFoldDB" id="A0A1I7SZQ7"/>